<sequence>MNNNGCKENVIQPRNRTISEKKIRRTKAQIGCECSKRRNCLRTSTCSGSGTECVCGGSLLVDLDRRFRYRMVENDS</sequence>
<proteinExistence type="predicted"/>
<gene>
    <name evidence="1" type="ORF">QJS04_geneDACA014178</name>
</gene>
<accession>A0AAV9B162</accession>
<evidence type="ECO:0000313" key="2">
    <source>
        <dbReference type="Proteomes" id="UP001179952"/>
    </source>
</evidence>
<organism evidence="1 2">
    <name type="scientific">Acorus gramineus</name>
    <name type="common">Dwarf sweet flag</name>
    <dbReference type="NCBI Taxonomy" id="55184"/>
    <lineage>
        <taxon>Eukaryota</taxon>
        <taxon>Viridiplantae</taxon>
        <taxon>Streptophyta</taxon>
        <taxon>Embryophyta</taxon>
        <taxon>Tracheophyta</taxon>
        <taxon>Spermatophyta</taxon>
        <taxon>Magnoliopsida</taxon>
        <taxon>Liliopsida</taxon>
        <taxon>Acoraceae</taxon>
        <taxon>Acorus</taxon>
    </lineage>
</organism>
<evidence type="ECO:0000313" key="1">
    <source>
        <dbReference type="EMBL" id="KAK1270047.1"/>
    </source>
</evidence>
<reference evidence="1" key="1">
    <citation type="journal article" date="2023" name="Nat. Commun.">
        <title>Diploid and tetraploid genomes of Acorus and the evolution of monocots.</title>
        <authorList>
            <person name="Ma L."/>
            <person name="Liu K.W."/>
            <person name="Li Z."/>
            <person name="Hsiao Y.Y."/>
            <person name="Qi Y."/>
            <person name="Fu T."/>
            <person name="Tang G.D."/>
            <person name="Zhang D."/>
            <person name="Sun W.H."/>
            <person name="Liu D.K."/>
            <person name="Li Y."/>
            <person name="Chen G.Z."/>
            <person name="Liu X.D."/>
            <person name="Liao X.Y."/>
            <person name="Jiang Y.T."/>
            <person name="Yu X."/>
            <person name="Hao Y."/>
            <person name="Huang J."/>
            <person name="Zhao X.W."/>
            <person name="Ke S."/>
            <person name="Chen Y.Y."/>
            <person name="Wu W.L."/>
            <person name="Hsu J.L."/>
            <person name="Lin Y.F."/>
            <person name="Huang M.D."/>
            <person name="Li C.Y."/>
            <person name="Huang L."/>
            <person name="Wang Z.W."/>
            <person name="Zhao X."/>
            <person name="Zhong W.Y."/>
            <person name="Peng D.H."/>
            <person name="Ahmad S."/>
            <person name="Lan S."/>
            <person name="Zhang J.S."/>
            <person name="Tsai W.C."/>
            <person name="Van de Peer Y."/>
            <person name="Liu Z.J."/>
        </authorList>
    </citation>
    <scope>NUCLEOTIDE SEQUENCE</scope>
    <source>
        <strain evidence="1">SCP</strain>
    </source>
</reference>
<reference evidence="1" key="2">
    <citation type="submission" date="2023-06" db="EMBL/GenBank/DDBJ databases">
        <authorList>
            <person name="Ma L."/>
            <person name="Liu K.-W."/>
            <person name="Li Z."/>
            <person name="Hsiao Y.-Y."/>
            <person name="Qi Y."/>
            <person name="Fu T."/>
            <person name="Tang G."/>
            <person name="Zhang D."/>
            <person name="Sun W.-H."/>
            <person name="Liu D.-K."/>
            <person name="Li Y."/>
            <person name="Chen G.-Z."/>
            <person name="Liu X.-D."/>
            <person name="Liao X.-Y."/>
            <person name="Jiang Y.-T."/>
            <person name="Yu X."/>
            <person name="Hao Y."/>
            <person name="Huang J."/>
            <person name="Zhao X.-W."/>
            <person name="Ke S."/>
            <person name="Chen Y.-Y."/>
            <person name="Wu W.-L."/>
            <person name="Hsu J.-L."/>
            <person name="Lin Y.-F."/>
            <person name="Huang M.-D."/>
            <person name="Li C.-Y."/>
            <person name="Huang L."/>
            <person name="Wang Z.-W."/>
            <person name="Zhao X."/>
            <person name="Zhong W.-Y."/>
            <person name="Peng D.-H."/>
            <person name="Ahmad S."/>
            <person name="Lan S."/>
            <person name="Zhang J.-S."/>
            <person name="Tsai W.-C."/>
            <person name="Van De Peer Y."/>
            <person name="Liu Z.-J."/>
        </authorList>
    </citation>
    <scope>NUCLEOTIDE SEQUENCE</scope>
    <source>
        <strain evidence="1">SCP</strain>
        <tissue evidence="1">Leaves</tissue>
    </source>
</reference>
<dbReference type="EMBL" id="JAUJYN010000005">
    <property type="protein sequence ID" value="KAK1270047.1"/>
    <property type="molecule type" value="Genomic_DNA"/>
</dbReference>
<comment type="caution">
    <text evidence="1">The sequence shown here is derived from an EMBL/GenBank/DDBJ whole genome shotgun (WGS) entry which is preliminary data.</text>
</comment>
<protein>
    <submittedName>
        <fullName evidence="1">Uncharacterized protein</fullName>
    </submittedName>
</protein>
<dbReference type="AlphaFoldDB" id="A0AAV9B162"/>
<keyword evidence="2" id="KW-1185">Reference proteome</keyword>
<dbReference type="Proteomes" id="UP001179952">
    <property type="component" value="Unassembled WGS sequence"/>
</dbReference>
<name>A0AAV9B162_ACOGR</name>